<dbReference type="Proteomes" id="UP000324800">
    <property type="component" value="Unassembled WGS sequence"/>
</dbReference>
<feature type="region of interest" description="Disordered" evidence="1">
    <location>
        <begin position="78"/>
        <end position="109"/>
    </location>
</feature>
<gene>
    <name evidence="2" type="ORF">EZS28_011712</name>
</gene>
<reference evidence="2 3" key="1">
    <citation type="submission" date="2019-03" db="EMBL/GenBank/DDBJ databases">
        <title>Single cell metagenomics reveals metabolic interactions within the superorganism composed of flagellate Streblomastix strix and complex community of Bacteroidetes bacteria on its surface.</title>
        <authorList>
            <person name="Treitli S.C."/>
            <person name="Kolisko M."/>
            <person name="Husnik F."/>
            <person name="Keeling P."/>
            <person name="Hampl V."/>
        </authorList>
    </citation>
    <scope>NUCLEOTIDE SEQUENCE [LARGE SCALE GENOMIC DNA]</scope>
    <source>
        <strain evidence="2">ST1C</strain>
    </source>
</reference>
<organism evidence="2 3">
    <name type="scientific">Streblomastix strix</name>
    <dbReference type="NCBI Taxonomy" id="222440"/>
    <lineage>
        <taxon>Eukaryota</taxon>
        <taxon>Metamonada</taxon>
        <taxon>Preaxostyla</taxon>
        <taxon>Oxymonadida</taxon>
        <taxon>Streblomastigidae</taxon>
        <taxon>Streblomastix</taxon>
    </lineage>
</organism>
<comment type="caution">
    <text evidence="2">The sequence shown here is derived from an EMBL/GenBank/DDBJ whole genome shotgun (WGS) entry which is preliminary data.</text>
</comment>
<name>A0A5J4WEF9_9EUKA</name>
<feature type="compositionally biased region" description="Polar residues" evidence="1">
    <location>
        <begin position="80"/>
        <end position="91"/>
    </location>
</feature>
<evidence type="ECO:0000313" key="3">
    <source>
        <dbReference type="Proteomes" id="UP000324800"/>
    </source>
</evidence>
<accession>A0A5J4WEF9</accession>
<dbReference type="EMBL" id="SNRW01002438">
    <property type="protein sequence ID" value="KAA6392765.1"/>
    <property type="molecule type" value="Genomic_DNA"/>
</dbReference>
<sequence>MVDRINWQQTVKEAQKHLDILKQREKLEEQEMERDNEEDYGFRERDQFNEEEEDEDGFTMISGISKLGLSLGRLEMSDANVDQPNQSSFASLSAERKNANGIYQQKDLI</sequence>
<dbReference type="AlphaFoldDB" id="A0A5J4WEF9"/>
<feature type="region of interest" description="Disordered" evidence="1">
    <location>
        <begin position="28"/>
        <end position="59"/>
    </location>
</feature>
<proteinExistence type="predicted"/>
<evidence type="ECO:0000313" key="2">
    <source>
        <dbReference type="EMBL" id="KAA6392765.1"/>
    </source>
</evidence>
<evidence type="ECO:0000256" key="1">
    <source>
        <dbReference type="SAM" id="MobiDB-lite"/>
    </source>
</evidence>
<feature type="compositionally biased region" description="Acidic residues" evidence="1">
    <location>
        <begin position="30"/>
        <end position="39"/>
    </location>
</feature>
<protein>
    <submittedName>
        <fullName evidence="2">Uncharacterized protein</fullName>
    </submittedName>
</protein>